<evidence type="ECO:0000259" key="8">
    <source>
        <dbReference type="PROSITE" id="PS50850"/>
    </source>
</evidence>
<dbReference type="OMA" id="TMIMTEP"/>
<proteinExistence type="predicted"/>
<dbReference type="VEuPathDB" id="FungiDB:YALI0_B21142g"/>
<feature type="compositionally biased region" description="Basic and acidic residues" evidence="6">
    <location>
        <begin position="17"/>
        <end position="29"/>
    </location>
</feature>
<dbReference type="InterPro" id="IPR020846">
    <property type="entry name" value="MFS_dom"/>
</dbReference>
<evidence type="ECO:0000256" key="6">
    <source>
        <dbReference type="SAM" id="MobiDB-lite"/>
    </source>
</evidence>
<dbReference type="InterPro" id="IPR011701">
    <property type="entry name" value="MFS"/>
</dbReference>
<evidence type="ECO:0000256" key="1">
    <source>
        <dbReference type="ARBA" id="ARBA00004141"/>
    </source>
</evidence>
<keyword evidence="2" id="KW-0813">Transport</keyword>
<dbReference type="KEGG" id="yli:2906756"/>
<feature type="transmembrane region" description="Helical" evidence="7">
    <location>
        <begin position="238"/>
        <end position="259"/>
    </location>
</feature>
<dbReference type="EMBL" id="KZ858948">
    <property type="protein sequence ID" value="RDW28980.1"/>
    <property type="molecule type" value="Genomic_DNA"/>
</dbReference>
<feature type="transmembrane region" description="Helical" evidence="7">
    <location>
        <begin position="381"/>
        <end position="400"/>
    </location>
</feature>
<feature type="transmembrane region" description="Helical" evidence="7">
    <location>
        <begin position="349"/>
        <end position="369"/>
    </location>
</feature>
<dbReference type="PANTHER" id="PTHR23502:SF132">
    <property type="entry name" value="POLYAMINE TRANSPORTER 2-RELATED"/>
    <property type="match status" value="1"/>
</dbReference>
<feature type="transmembrane region" description="Helical" evidence="7">
    <location>
        <begin position="420"/>
        <end position="439"/>
    </location>
</feature>
<evidence type="ECO:0000256" key="7">
    <source>
        <dbReference type="SAM" id="Phobius"/>
    </source>
</evidence>
<dbReference type="CDD" id="cd17323">
    <property type="entry name" value="MFS_Tpo1_MDR_like"/>
    <property type="match status" value="1"/>
</dbReference>
<feature type="region of interest" description="Disordered" evidence="6">
    <location>
        <begin position="1"/>
        <end position="86"/>
    </location>
</feature>
<feature type="transmembrane region" description="Helical" evidence="7">
    <location>
        <begin position="111"/>
        <end position="135"/>
    </location>
</feature>
<sequence>MSDPAPLSRTHTSYSLRRTETASSLRRELSNVPSEPDINAPIVDGTAEFPEEYTMETETGLVPQRSLRELRGTDSDELEKGDSSSGSEIEYVTFTVNDPDNPQNWNNKTRWLYTLCATLTVVCVAFGSACPAGAVNVIARELHVGPVPAILSVSMMVIGFMLGPLLWSPLSEQIGRRPVYAVTMLIYVIFNIPCALAKNIGTMLVCRFLCGVFAASGLSNAGGTIADLWSIDERGKAIAFFAAAPYCGPVLGPIVSGWIAVGTDKFELVFWVNMAFAGFTTIVIALVPETYAPVILKHRAKKLRKETGNSNIMTEQEAKKATLSDVIKEVLLRPLYLCATEVILDLMNLYVVLIYALLYAFFFAFPVIFDELYGYNDGIVGLMFIPILIGAAFALCVTPWCESKFKAICKVRKPTPEDRLLGALIGAPFIPISLFILGATSYKHIIWVGPASSGIAFGFGMVLVYYAVNNYIIDSYAKYAASALAAKVFVRSGGGAAFPLFTTQMYKAMGLQWASWMLAFVALAMVAIPYAFFFFGARLRARFVKVNYTE</sequence>
<evidence type="ECO:0000313" key="12">
    <source>
        <dbReference type="Proteomes" id="UP000256601"/>
    </source>
</evidence>
<keyword evidence="3 7" id="KW-0812">Transmembrane</keyword>
<dbReference type="PANTHER" id="PTHR23502">
    <property type="entry name" value="MAJOR FACILITATOR SUPERFAMILY"/>
    <property type="match status" value="1"/>
</dbReference>
<gene>
    <name evidence="10" type="ORF">B0I71DRAFT_126652</name>
    <name evidence="9" type="ORF">YALI1_B27564g</name>
</gene>
<feature type="transmembrane region" description="Helical" evidence="7">
    <location>
        <begin position="271"/>
        <end position="296"/>
    </location>
</feature>
<protein>
    <submittedName>
        <fullName evidence="10">Major facilitator superfamily domain-containing protein</fullName>
    </submittedName>
</protein>
<dbReference type="eggNOG" id="KOG0255">
    <property type="taxonomic scope" value="Eukaryota"/>
</dbReference>
<organism evidence="9 11">
    <name type="scientific">Yarrowia lipolytica</name>
    <name type="common">Candida lipolytica</name>
    <dbReference type="NCBI Taxonomy" id="4952"/>
    <lineage>
        <taxon>Eukaryota</taxon>
        <taxon>Fungi</taxon>
        <taxon>Dikarya</taxon>
        <taxon>Ascomycota</taxon>
        <taxon>Saccharomycotina</taxon>
        <taxon>Dipodascomycetes</taxon>
        <taxon>Dipodascales</taxon>
        <taxon>Dipodascales incertae sedis</taxon>
        <taxon>Yarrowia</taxon>
    </lineage>
</organism>
<evidence type="ECO:0000313" key="9">
    <source>
        <dbReference type="EMBL" id="AOW02013.1"/>
    </source>
</evidence>
<dbReference type="PROSITE" id="PS50850">
    <property type="entry name" value="MFS"/>
    <property type="match status" value="1"/>
</dbReference>
<dbReference type="OrthoDB" id="3936150at2759"/>
<evidence type="ECO:0000313" key="10">
    <source>
        <dbReference type="EMBL" id="RDW28980.1"/>
    </source>
</evidence>
<dbReference type="RefSeq" id="XP_501168.1">
    <property type="nucleotide sequence ID" value="XM_501168.1"/>
</dbReference>
<accession>A0A1H6PW64</accession>
<dbReference type="GO" id="GO:0000329">
    <property type="term" value="C:fungal-type vacuole membrane"/>
    <property type="evidence" value="ECO:0007669"/>
    <property type="project" value="TreeGrafter"/>
</dbReference>
<dbReference type="Pfam" id="PF07690">
    <property type="entry name" value="MFS_1"/>
    <property type="match status" value="1"/>
</dbReference>
<dbReference type="GeneID" id="2906756"/>
<reference evidence="9 11" key="1">
    <citation type="journal article" date="2016" name="PLoS ONE">
        <title>Sequence Assembly of Yarrowia lipolytica Strain W29/CLIB89 Shows Transposable Element Diversity.</title>
        <authorList>
            <person name="Magnan C."/>
            <person name="Yu J."/>
            <person name="Chang I."/>
            <person name="Jahn E."/>
            <person name="Kanomata Y."/>
            <person name="Wu J."/>
            <person name="Zeller M."/>
            <person name="Oakes M."/>
            <person name="Baldi P."/>
            <person name="Sandmeyer S."/>
        </authorList>
    </citation>
    <scope>NUCLEOTIDE SEQUENCE [LARGE SCALE GENOMIC DNA]</scope>
    <source>
        <strain evidence="9">CLIB89</strain>
        <strain evidence="11">CLIB89(W29)</strain>
    </source>
</reference>
<name>A0A1H6PW64_YARLL</name>
<feature type="compositionally biased region" description="Basic and acidic residues" evidence="6">
    <location>
        <begin position="66"/>
        <end position="82"/>
    </location>
</feature>
<evidence type="ECO:0000256" key="5">
    <source>
        <dbReference type="ARBA" id="ARBA00023136"/>
    </source>
</evidence>
<feature type="transmembrane region" description="Helical" evidence="7">
    <location>
        <begin position="445"/>
        <end position="468"/>
    </location>
</feature>
<feature type="transmembrane region" description="Helical" evidence="7">
    <location>
        <begin position="147"/>
        <end position="167"/>
    </location>
</feature>
<keyword evidence="5 7" id="KW-0472">Membrane</keyword>
<feature type="transmembrane region" description="Helical" evidence="7">
    <location>
        <begin position="179"/>
        <end position="198"/>
    </location>
</feature>
<dbReference type="InterPro" id="IPR036259">
    <property type="entry name" value="MFS_trans_sf"/>
</dbReference>
<comment type="subcellular location">
    <subcellularLocation>
        <location evidence="1">Membrane</location>
        <topology evidence="1">Multi-pass membrane protein</topology>
    </subcellularLocation>
</comment>
<dbReference type="Proteomes" id="UP000256601">
    <property type="component" value="Unassembled WGS sequence"/>
</dbReference>
<evidence type="ECO:0000313" key="11">
    <source>
        <dbReference type="Proteomes" id="UP000182444"/>
    </source>
</evidence>
<evidence type="ECO:0000256" key="3">
    <source>
        <dbReference type="ARBA" id="ARBA00022692"/>
    </source>
</evidence>
<feature type="transmembrane region" description="Helical" evidence="7">
    <location>
        <begin position="513"/>
        <end position="535"/>
    </location>
</feature>
<dbReference type="EMBL" id="CP017554">
    <property type="protein sequence ID" value="AOW02013.1"/>
    <property type="molecule type" value="Genomic_DNA"/>
</dbReference>
<evidence type="ECO:0000256" key="4">
    <source>
        <dbReference type="ARBA" id="ARBA00022989"/>
    </source>
</evidence>
<feature type="transmembrane region" description="Helical" evidence="7">
    <location>
        <begin position="204"/>
        <end position="226"/>
    </location>
</feature>
<dbReference type="FunFam" id="1.20.1250.20:FF:000011">
    <property type="entry name" value="MFS multidrug transporter, putative"/>
    <property type="match status" value="1"/>
</dbReference>
<dbReference type="Gene3D" id="1.20.1250.20">
    <property type="entry name" value="MFS general substrate transporter like domains"/>
    <property type="match status" value="1"/>
</dbReference>
<feature type="domain" description="Major facilitator superfamily (MFS) profile" evidence="8">
    <location>
        <begin position="113"/>
        <end position="539"/>
    </location>
</feature>
<feature type="transmembrane region" description="Helical" evidence="7">
    <location>
        <begin position="480"/>
        <end position="501"/>
    </location>
</feature>
<evidence type="ECO:0000256" key="2">
    <source>
        <dbReference type="ARBA" id="ARBA00022448"/>
    </source>
</evidence>
<dbReference type="SUPFAM" id="SSF103473">
    <property type="entry name" value="MFS general substrate transporter"/>
    <property type="match status" value="1"/>
</dbReference>
<dbReference type="AlphaFoldDB" id="A0A1H6PW64"/>
<dbReference type="GO" id="GO:0000297">
    <property type="term" value="F:spermine transmembrane transporter activity"/>
    <property type="evidence" value="ECO:0007669"/>
    <property type="project" value="TreeGrafter"/>
</dbReference>
<dbReference type="Proteomes" id="UP000182444">
    <property type="component" value="Chromosome 1B"/>
</dbReference>
<keyword evidence="4 7" id="KW-1133">Transmembrane helix</keyword>
<dbReference type="VEuPathDB" id="FungiDB:YALI1_B27564g"/>
<dbReference type="GO" id="GO:0005886">
    <property type="term" value="C:plasma membrane"/>
    <property type="evidence" value="ECO:0007669"/>
    <property type="project" value="TreeGrafter"/>
</dbReference>
<reference evidence="10 12" key="2">
    <citation type="submission" date="2018-07" db="EMBL/GenBank/DDBJ databases">
        <title>Draft Genome Assemblies for Five Robust Yarrowia lipolytica Strains Exhibiting High Lipid Production and Pentose Sugar Utilization and Sugar Alcohol Secretion from Undetoxified Lignocellulosic Biomass Hydrolysates.</title>
        <authorList>
            <consortium name="DOE Joint Genome Institute"/>
            <person name="Walker C."/>
            <person name="Ryu S."/>
            <person name="Na H."/>
            <person name="Zane M."/>
            <person name="LaButti K."/>
            <person name="Lipzen A."/>
            <person name="Haridas S."/>
            <person name="Barry K."/>
            <person name="Grigoriev I.V."/>
            <person name="Quarterman J."/>
            <person name="Slininger P."/>
            <person name="Dien B."/>
            <person name="Trinh C.T."/>
        </authorList>
    </citation>
    <scope>NUCLEOTIDE SEQUENCE [LARGE SCALE GENOMIC DNA]</scope>
    <source>
        <strain evidence="10 12">YB392</strain>
    </source>
</reference>